<sequence length="99" mass="11068">MACWTDRAYIWTGSDAWVLGLLETDPSSVGRVVCRSGPELGSPGSIAPKGQTPFFLFYFPFIPSRIREGFWERRCEGRRVTMARASQNPSLILEGIKGK</sequence>
<accession>A0ABR2EJI2</accession>
<reference evidence="1 2" key="1">
    <citation type="journal article" date="2024" name="G3 (Bethesda)">
        <title>Genome assembly of Hibiscus sabdariffa L. provides insights into metabolisms of medicinal natural products.</title>
        <authorList>
            <person name="Kim T."/>
        </authorList>
    </citation>
    <scope>NUCLEOTIDE SEQUENCE [LARGE SCALE GENOMIC DNA]</scope>
    <source>
        <strain evidence="1">TK-2024</strain>
        <tissue evidence="1">Old leaves</tissue>
    </source>
</reference>
<proteinExistence type="predicted"/>
<organism evidence="1 2">
    <name type="scientific">Hibiscus sabdariffa</name>
    <name type="common">roselle</name>
    <dbReference type="NCBI Taxonomy" id="183260"/>
    <lineage>
        <taxon>Eukaryota</taxon>
        <taxon>Viridiplantae</taxon>
        <taxon>Streptophyta</taxon>
        <taxon>Embryophyta</taxon>
        <taxon>Tracheophyta</taxon>
        <taxon>Spermatophyta</taxon>
        <taxon>Magnoliopsida</taxon>
        <taxon>eudicotyledons</taxon>
        <taxon>Gunneridae</taxon>
        <taxon>Pentapetalae</taxon>
        <taxon>rosids</taxon>
        <taxon>malvids</taxon>
        <taxon>Malvales</taxon>
        <taxon>Malvaceae</taxon>
        <taxon>Malvoideae</taxon>
        <taxon>Hibiscus</taxon>
    </lineage>
</organism>
<comment type="caution">
    <text evidence="1">The sequence shown here is derived from an EMBL/GenBank/DDBJ whole genome shotgun (WGS) entry which is preliminary data.</text>
</comment>
<evidence type="ECO:0000313" key="2">
    <source>
        <dbReference type="Proteomes" id="UP001472677"/>
    </source>
</evidence>
<protein>
    <submittedName>
        <fullName evidence="1">Uncharacterized protein</fullName>
    </submittedName>
</protein>
<dbReference type="Proteomes" id="UP001472677">
    <property type="component" value="Unassembled WGS sequence"/>
</dbReference>
<dbReference type="EMBL" id="JBBPBM010000013">
    <property type="protein sequence ID" value="KAK8562025.1"/>
    <property type="molecule type" value="Genomic_DNA"/>
</dbReference>
<name>A0ABR2EJI2_9ROSI</name>
<keyword evidence="2" id="KW-1185">Reference proteome</keyword>
<evidence type="ECO:0000313" key="1">
    <source>
        <dbReference type="EMBL" id="KAK8562025.1"/>
    </source>
</evidence>
<gene>
    <name evidence="1" type="ORF">V6N12_049080</name>
</gene>